<dbReference type="Proteomes" id="UP000053236">
    <property type="component" value="Unassembled WGS sequence"/>
</dbReference>
<dbReference type="Proteomes" id="UP000053864">
    <property type="component" value="Unassembled WGS sequence"/>
</dbReference>
<dbReference type="EMBL" id="KI694337">
    <property type="protein sequence ID" value="ETM40580.1"/>
    <property type="molecule type" value="Genomic_DNA"/>
</dbReference>
<evidence type="ECO:0000313" key="3">
    <source>
        <dbReference type="EMBL" id="ETL87356.1"/>
    </source>
</evidence>
<reference evidence="1" key="2">
    <citation type="submission" date="2013-11" db="EMBL/GenBank/DDBJ databases">
        <title>The Genome Sequence of Phytophthora parasitica CJ02B3.</title>
        <authorList>
            <consortium name="The Broad Institute Genomics Platform"/>
            <person name="Russ C."/>
            <person name="Tyler B."/>
            <person name="Panabieres F."/>
            <person name="Shan W."/>
            <person name="Tripathy S."/>
            <person name="Grunwald N."/>
            <person name="Machado M."/>
            <person name="Johnson C.S."/>
            <person name="Arredondo F."/>
            <person name="Hong C."/>
            <person name="Coffey M."/>
            <person name="Young S.K."/>
            <person name="Zeng Q."/>
            <person name="Gargeya S."/>
            <person name="Fitzgerald M."/>
            <person name="Abouelleil A."/>
            <person name="Alvarado L."/>
            <person name="Chapman S.B."/>
            <person name="Gainer-Dewar J."/>
            <person name="Goldberg J."/>
            <person name="Griggs A."/>
            <person name="Gujja S."/>
            <person name="Hansen M."/>
            <person name="Howarth C."/>
            <person name="Imamovic A."/>
            <person name="Ireland A."/>
            <person name="Larimer J."/>
            <person name="McCowan C."/>
            <person name="Murphy C."/>
            <person name="Pearson M."/>
            <person name="Poon T.W."/>
            <person name="Priest M."/>
            <person name="Roberts A."/>
            <person name="Saif S."/>
            <person name="Shea T."/>
            <person name="Sykes S."/>
            <person name="Wortman J."/>
            <person name="Nusbaum C."/>
            <person name="Birren B."/>
        </authorList>
    </citation>
    <scope>NUCLEOTIDE SEQUENCE [LARGE SCALE GENOMIC DNA]</scope>
    <source>
        <strain evidence="1">CJ02B3</strain>
    </source>
</reference>
<sequence length="37" mass="3879">MVVDTHANPKASKGCASIVRVKLSTSAPQRKVLASVK</sequence>
<accession>W2MW87</accession>
<dbReference type="Proteomes" id="UP000054423">
    <property type="component" value="Unassembled WGS sequence"/>
</dbReference>
<evidence type="ECO:0000313" key="2">
    <source>
        <dbReference type="EMBL" id="ETL34079.1"/>
    </source>
</evidence>
<reference evidence="2" key="3">
    <citation type="submission" date="2013-11" db="EMBL/GenBank/DDBJ databases">
        <title>The Genome Sequence of Phytophthora parasitica CJ05E6.</title>
        <authorList>
            <consortium name="The Broad Institute Genomics Platform"/>
            <person name="Russ C."/>
            <person name="Tyler B."/>
            <person name="Panabieres F."/>
            <person name="Shan W."/>
            <person name="Tripathy S."/>
            <person name="Grunwald N."/>
            <person name="Machado M."/>
            <person name="Johnson C.S."/>
            <person name="Arredondo F."/>
            <person name="Hong C."/>
            <person name="Coffey M."/>
            <person name="Young S.K."/>
            <person name="Zeng Q."/>
            <person name="Gargeya S."/>
            <person name="Fitzgerald M."/>
            <person name="Abouelleil A."/>
            <person name="Alvarado L."/>
            <person name="Chapman S.B."/>
            <person name="Gainer-Dewar J."/>
            <person name="Goldberg J."/>
            <person name="Griggs A."/>
            <person name="Gujja S."/>
            <person name="Hansen M."/>
            <person name="Howarth C."/>
            <person name="Imamovic A."/>
            <person name="Ireland A."/>
            <person name="Larimer J."/>
            <person name="McCowan C."/>
            <person name="Murphy C."/>
            <person name="Pearson M."/>
            <person name="Poon T.W."/>
            <person name="Priest M."/>
            <person name="Roberts A."/>
            <person name="Saif S."/>
            <person name="Shea T."/>
            <person name="Sykes S."/>
            <person name="Wortman J."/>
            <person name="Nusbaum C."/>
            <person name="Birren B."/>
        </authorList>
    </citation>
    <scope>NUCLEOTIDE SEQUENCE [LARGE SCALE GENOMIC DNA]</scope>
    <source>
        <strain evidence="2">CJ05E6</strain>
    </source>
</reference>
<dbReference type="AlphaFoldDB" id="W2MW87"/>
<evidence type="ECO:0000313" key="4">
    <source>
        <dbReference type="EMBL" id="ETM40580.1"/>
    </source>
</evidence>
<proteinExistence type="predicted"/>
<dbReference type="EMBL" id="KI674407">
    <property type="protein sequence ID" value="ETL34079.1"/>
    <property type="molecule type" value="Genomic_DNA"/>
</dbReference>
<name>W2MW87_PHYNI</name>
<dbReference type="Proteomes" id="UP000054532">
    <property type="component" value="Unassembled WGS sequence"/>
</dbReference>
<evidence type="ECO:0000313" key="1">
    <source>
        <dbReference type="EMBL" id="ETK80655.1"/>
    </source>
</evidence>
<reference evidence="3" key="1">
    <citation type="submission" date="2013-11" db="EMBL/GenBank/DDBJ databases">
        <title>The Genome Sequence of Phytophthora parasitica CHvinca01.</title>
        <authorList>
            <consortium name="The Broad Institute Genomics Platform"/>
            <person name="Russ C."/>
            <person name="Tyler B."/>
            <person name="Panabieres F."/>
            <person name="Shan W."/>
            <person name="Tripathy S."/>
            <person name="Grunwald N."/>
            <person name="Machado M."/>
            <person name="Johnson C.S."/>
            <person name="Arredondo F."/>
            <person name="Hong C."/>
            <person name="Coffey M."/>
            <person name="Young S.K."/>
            <person name="Zeng Q."/>
            <person name="Gargeya S."/>
            <person name="Fitzgerald M."/>
            <person name="Abouelleil A."/>
            <person name="Alvarado L."/>
            <person name="Chapman S.B."/>
            <person name="Gainer-Dewar J."/>
            <person name="Goldberg J."/>
            <person name="Griggs A."/>
            <person name="Gujja S."/>
            <person name="Hansen M."/>
            <person name="Howarth C."/>
            <person name="Imamovic A."/>
            <person name="Ireland A."/>
            <person name="Larimer J."/>
            <person name="McCowan C."/>
            <person name="Murphy C."/>
            <person name="Pearson M."/>
            <person name="Poon T.W."/>
            <person name="Priest M."/>
            <person name="Roberts A."/>
            <person name="Saif S."/>
            <person name="Shea T."/>
            <person name="Sykes S."/>
            <person name="Wortman J."/>
            <person name="Nusbaum C."/>
            <person name="Birren B."/>
        </authorList>
    </citation>
    <scope>NUCLEOTIDE SEQUENCE [LARGE SCALE GENOMIC DNA]</scope>
    <source>
        <strain evidence="3">CHvinca01</strain>
    </source>
</reference>
<gene>
    <name evidence="4" type="ORF">L914_13520</name>
    <name evidence="1" type="ORF">L915_13729</name>
    <name evidence="2" type="ORF">L916_13626</name>
    <name evidence="3" type="ORF">L917_13434</name>
</gene>
<dbReference type="EMBL" id="KI681097">
    <property type="protein sequence ID" value="ETL87356.1"/>
    <property type="molecule type" value="Genomic_DNA"/>
</dbReference>
<dbReference type="EMBL" id="KI687664">
    <property type="protein sequence ID" value="ETK80655.1"/>
    <property type="molecule type" value="Genomic_DNA"/>
</dbReference>
<reference evidence="4" key="4">
    <citation type="submission" date="2013-11" db="EMBL/GenBank/DDBJ databases">
        <title>The Genome Sequence of Phytophthora parasitica IAC_01/95.</title>
        <authorList>
            <consortium name="The Broad Institute Genomics Platform"/>
            <person name="Russ C."/>
            <person name="Tyler B."/>
            <person name="Panabieres F."/>
            <person name="Shan W."/>
            <person name="Tripathy S."/>
            <person name="Grunwald N."/>
            <person name="Machado M."/>
            <person name="Johnson C.S."/>
            <person name="Arredondo F."/>
            <person name="Hong C."/>
            <person name="Coffey M."/>
            <person name="Young S.K."/>
            <person name="Zeng Q."/>
            <person name="Gargeya S."/>
            <person name="Fitzgerald M."/>
            <person name="Abouelleil A."/>
            <person name="Alvarado L."/>
            <person name="Chapman S.B."/>
            <person name="Gainer-Dewar J."/>
            <person name="Goldberg J."/>
            <person name="Griggs A."/>
            <person name="Gujja S."/>
            <person name="Hansen M."/>
            <person name="Howarth C."/>
            <person name="Imamovic A."/>
            <person name="Ireland A."/>
            <person name="Larimer J."/>
            <person name="McCowan C."/>
            <person name="Murphy C."/>
            <person name="Pearson M."/>
            <person name="Poon T.W."/>
            <person name="Priest M."/>
            <person name="Roberts A."/>
            <person name="Saif S."/>
            <person name="Shea T."/>
            <person name="Sykes S."/>
            <person name="Wortman J."/>
            <person name="Nusbaum C."/>
            <person name="Birren B."/>
        </authorList>
    </citation>
    <scope>NUCLEOTIDE SEQUENCE [LARGE SCALE GENOMIC DNA]</scope>
    <source>
        <strain evidence="4">IAC_01/95</strain>
    </source>
</reference>
<organism evidence="4">
    <name type="scientific">Phytophthora nicotianae</name>
    <name type="common">Potato buckeye rot agent</name>
    <name type="synonym">Phytophthora parasitica</name>
    <dbReference type="NCBI Taxonomy" id="4792"/>
    <lineage>
        <taxon>Eukaryota</taxon>
        <taxon>Sar</taxon>
        <taxon>Stramenopiles</taxon>
        <taxon>Oomycota</taxon>
        <taxon>Peronosporomycetes</taxon>
        <taxon>Peronosporales</taxon>
        <taxon>Peronosporaceae</taxon>
        <taxon>Phytophthora</taxon>
    </lineage>
</organism>
<protein>
    <submittedName>
        <fullName evidence="4">Uncharacterized protein</fullName>
    </submittedName>
</protein>